<evidence type="ECO:0000256" key="11">
    <source>
        <dbReference type="ARBA" id="ARBA00023136"/>
    </source>
</evidence>
<dbReference type="AlphaFoldDB" id="A0AAX4H4K9"/>
<dbReference type="InterPro" id="IPR016093">
    <property type="entry name" value="MIR_motif"/>
</dbReference>
<dbReference type="EMBL" id="CP138894">
    <property type="protein sequence ID" value="WPK23420.1"/>
    <property type="molecule type" value="Genomic_DNA"/>
</dbReference>
<dbReference type="SMART" id="SM00472">
    <property type="entry name" value="MIR"/>
    <property type="match status" value="3"/>
</dbReference>
<comment type="catalytic activity">
    <reaction evidence="13 15">
        <text>a di-trans,poly-cis-dolichyl beta-D-mannosyl phosphate + L-threonyl-[protein] = 3-O-(alpha-D-mannosyl)-L-threonyl-[protein] + a di-trans,poly-cis-dolichyl phosphate + H(+)</text>
        <dbReference type="Rhea" id="RHEA:53396"/>
        <dbReference type="Rhea" id="RHEA-COMP:11060"/>
        <dbReference type="Rhea" id="RHEA-COMP:13547"/>
        <dbReference type="Rhea" id="RHEA-COMP:19498"/>
        <dbReference type="Rhea" id="RHEA-COMP:19501"/>
        <dbReference type="ChEBI" id="CHEBI:15378"/>
        <dbReference type="ChEBI" id="CHEBI:30013"/>
        <dbReference type="ChEBI" id="CHEBI:57683"/>
        <dbReference type="ChEBI" id="CHEBI:58211"/>
        <dbReference type="ChEBI" id="CHEBI:137323"/>
        <dbReference type="EC" id="2.4.1.109"/>
    </reaction>
</comment>
<dbReference type="KEGG" id="asau:88171728"/>
<evidence type="ECO:0000256" key="2">
    <source>
        <dbReference type="ARBA" id="ARBA00004922"/>
    </source>
</evidence>
<evidence type="ECO:0000256" key="16">
    <source>
        <dbReference type="SAM" id="MobiDB-lite"/>
    </source>
</evidence>
<dbReference type="PROSITE" id="PS50919">
    <property type="entry name" value="MIR"/>
    <property type="match status" value="3"/>
</dbReference>
<dbReference type="InterPro" id="IPR032421">
    <property type="entry name" value="PMT_4TMC"/>
</dbReference>
<dbReference type="Pfam" id="PF02815">
    <property type="entry name" value="MIR"/>
    <property type="match status" value="1"/>
</dbReference>
<evidence type="ECO:0000256" key="1">
    <source>
        <dbReference type="ARBA" id="ARBA00004477"/>
    </source>
</evidence>
<feature type="transmembrane region" description="Helical" evidence="15">
    <location>
        <begin position="245"/>
        <end position="262"/>
    </location>
</feature>
<evidence type="ECO:0000256" key="7">
    <source>
        <dbReference type="ARBA" id="ARBA00022692"/>
    </source>
</evidence>
<dbReference type="PANTHER" id="PTHR10050">
    <property type="entry name" value="DOLICHYL-PHOSPHATE-MANNOSE--PROTEIN MANNOSYLTRANSFERASE"/>
    <property type="match status" value="1"/>
</dbReference>
<dbReference type="Gene3D" id="2.80.10.50">
    <property type="match status" value="1"/>
</dbReference>
<dbReference type="Proteomes" id="UP001338582">
    <property type="component" value="Chromosome 1"/>
</dbReference>
<evidence type="ECO:0000256" key="6">
    <source>
        <dbReference type="ARBA" id="ARBA00022679"/>
    </source>
</evidence>
<sequence>MAKKTKPGVSPAKDKPHFFDSDVVAEPVFETGPQNRPYLVTAVPPKVTAARRLGKGDWPLLFLLALGCMYLRMSDLAHPNSVVFDEVHFGKFAKKYVVGTFFMDVHPPLAKMLFAAVSSLGGFTGNFDFENIGDVYPADVPYVLMRLFPAVLGSLTVLLCYLTLRLSGIRPTIAFLTSACLLVENSFVTISRYILLDAPLIFFIAAAVYAFKKFEAQQEFSVDWFRSLLSCAISLGLALSSKWVGLFTVAWVGALCLLHMWLQIGNLKAKASNIVKNAFFRASFLLVVPAVLYMVMFYIHFLLLSQDTPDSSFFSSAFKAGLEGSPIPTDTEAPIGYGSIISIRHMQTRGGYLHSHEHFYPEGSKQQQITLYPHLDANNDWIVEPYNFSIPDHFVPITHDTKIRLRHVGTDRRLHSHDEKAPVSDRDWQKEVTCYGHEGFEGDANDDWIVEVVKHKTPKHAQEEVRAIETVFRLRHAMSGLYLFSSEVKLPEWGFEQQEVTAASQGTRSYTHWYIESSRNSMYNGTERVSYPKLTFFQKFLESHKVMWEVNQGLTSHHNWQSLPYEWPLLMRGINYWHKHHTQIYFLGNPVVWWTATAALLGFMVHIAISLLKWQSGREIRTTKGAFNFNYQMFSYFLGWAAHYFPFFIMGRQLFLHHYLPSQYFAILGLGHVFELLVGSCARFRRQAFVAVAAFTALSCFAYSYYAPLVAGTQWTKSQCLTSKLVNGWDYDCNNFFDKLLEYEFYEPSDFSSAEAASAADTSVIVEAASSVQPVDLKPQKDAPHSQDEVLESPPPAETHAGQFDVDENGNVVVPEVIPLGEMYDEATGSSEEPAVDGADADAAAASAEVPQGQEVVVEDVLVDDIVVEDFVVKDAPESSIDLRIEQS</sequence>
<keyword evidence="19" id="KW-1185">Reference proteome</keyword>
<evidence type="ECO:0000256" key="15">
    <source>
        <dbReference type="RuleBase" id="RU367007"/>
    </source>
</evidence>
<feature type="compositionally biased region" description="Low complexity" evidence="16">
    <location>
        <begin position="836"/>
        <end position="848"/>
    </location>
</feature>
<feature type="domain" description="MIR" evidence="17">
    <location>
        <begin position="332"/>
        <end position="386"/>
    </location>
</feature>
<comment type="subcellular location">
    <subcellularLocation>
        <location evidence="1 15">Endoplasmic reticulum membrane</location>
        <topology evidence="1 15">Multi-pass membrane protein</topology>
    </subcellularLocation>
</comment>
<dbReference type="PANTHER" id="PTHR10050:SF50">
    <property type="entry name" value="DOLICHYL-PHOSPHATE-MANNOSE--PROTEIN MANNOSYLTRANSFERASE 1-RELATED"/>
    <property type="match status" value="1"/>
</dbReference>
<name>A0AAX4H4K9_9ASCO</name>
<protein>
    <recommendedName>
        <fullName evidence="4 15">Dolichyl-phosphate-mannose--protein mannosyltransferase</fullName>
        <ecNumber evidence="4 15">2.4.1.109</ecNumber>
    </recommendedName>
</protein>
<dbReference type="EC" id="2.4.1.109" evidence="4 15"/>
<evidence type="ECO:0000256" key="12">
    <source>
        <dbReference type="ARBA" id="ARBA00023180"/>
    </source>
</evidence>
<feature type="transmembrane region" description="Helical" evidence="15">
    <location>
        <begin position="633"/>
        <end position="651"/>
    </location>
</feature>
<comment type="pathway">
    <text evidence="2 15">Protein modification; protein glycosylation.</text>
</comment>
<feature type="region of interest" description="Disordered" evidence="16">
    <location>
        <begin position="827"/>
        <end position="851"/>
    </location>
</feature>
<feature type="transmembrane region" description="Helical" evidence="15">
    <location>
        <begin position="143"/>
        <end position="164"/>
    </location>
</feature>
<evidence type="ECO:0000256" key="14">
    <source>
        <dbReference type="ARBA" id="ARBA00045102"/>
    </source>
</evidence>
<comment type="similarity">
    <text evidence="3 15">Belongs to the glycosyltransferase 39 family.</text>
</comment>
<accession>A0AAX4H4K9</accession>
<feature type="transmembrane region" description="Helical" evidence="15">
    <location>
        <begin position="194"/>
        <end position="211"/>
    </location>
</feature>
<evidence type="ECO:0000256" key="3">
    <source>
        <dbReference type="ARBA" id="ARBA00007222"/>
    </source>
</evidence>
<feature type="compositionally biased region" description="Basic and acidic residues" evidence="16">
    <location>
        <begin position="778"/>
        <end position="788"/>
    </location>
</feature>
<feature type="region of interest" description="Disordered" evidence="16">
    <location>
        <begin position="776"/>
        <end position="803"/>
    </location>
</feature>
<keyword evidence="11 15" id="KW-0472">Membrane</keyword>
<dbReference type="Pfam" id="PF02366">
    <property type="entry name" value="PMT"/>
    <property type="match status" value="1"/>
</dbReference>
<dbReference type="GeneID" id="88171728"/>
<dbReference type="InterPro" id="IPR003342">
    <property type="entry name" value="ArnT-like_N"/>
</dbReference>
<reference evidence="18 19" key="1">
    <citation type="submission" date="2023-10" db="EMBL/GenBank/DDBJ databases">
        <title>Draft Genome Sequence of Candida saopaulonensis from a very Premature Infant with Sepsis.</title>
        <authorList>
            <person name="Ning Y."/>
            <person name="Dai R."/>
            <person name="Xiao M."/>
            <person name="Xu Y."/>
            <person name="Yan Q."/>
            <person name="Zhang L."/>
        </authorList>
    </citation>
    <scope>NUCLEOTIDE SEQUENCE [LARGE SCALE GENOMIC DNA]</scope>
    <source>
        <strain evidence="18 19">19XY460</strain>
    </source>
</reference>
<keyword evidence="12" id="KW-0325">Glycoprotein</keyword>
<evidence type="ECO:0000313" key="18">
    <source>
        <dbReference type="EMBL" id="WPK23420.1"/>
    </source>
</evidence>
<keyword evidence="6 15" id="KW-0808">Transferase</keyword>
<dbReference type="GO" id="GO:0005789">
    <property type="term" value="C:endoplasmic reticulum membrane"/>
    <property type="evidence" value="ECO:0007669"/>
    <property type="project" value="UniProtKB-SubCell"/>
</dbReference>
<proteinExistence type="inferred from homology"/>
<feature type="transmembrane region" description="Helical" evidence="15">
    <location>
        <begin position="663"/>
        <end position="681"/>
    </location>
</feature>
<comment type="catalytic activity">
    <reaction evidence="14 15">
        <text>a di-trans,poly-cis-dolichyl beta-D-mannosyl phosphate + L-seryl-[protein] = 3-O-(alpha-D-mannosyl)-L-seryl-[protein] + a di-trans,poly-cis-dolichyl phosphate + H(+)</text>
        <dbReference type="Rhea" id="RHEA:17377"/>
        <dbReference type="Rhea" id="RHEA-COMP:9863"/>
        <dbReference type="Rhea" id="RHEA-COMP:13546"/>
        <dbReference type="Rhea" id="RHEA-COMP:19498"/>
        <dbReference type="Rhea" id="RHEA-COMP:19501"/>
        <dbReference type="ChEBI" id="CHEBI:15378"/>
        <dbReference type="ChEBI" id="CHEBI:29999"/>
        <dbReference type="ChEBI" id="CHEBI:57683"/>
        <dbReference type="ChEBI" id="CHEBI:58211"/>
        <dbReference type="ChEBI" id="CHEBI:137321"/>
        <dbReference type="EC" id="2.4.1.109"/>
    </reaction>
</comment>
<dbReference type="SUPFAM" id="SSF82109">
    <property type="entry name" value="MIR domain"/>
    <property type="match status" value="1"/>
</dbReference>
<evidence type="ECO:0000256" key="5">
    <source>
        <dbReference type="ARBA" id="ARBA00022676"/>
    </source>
</evidence>
<dbReference type="InterPro" id="IPR036300">
    <property type="entry name" value="MIR_dom_sf"/>
</dbReference>
<evidence type="ECO:0000256" key="13">
    <source>
        <dbReference type="ARBA" id="ARBA00045085"/>
    </source>
</evidence>
<evidence type="ECO:0000256" key="10">
    <source>
        <dbReference type="ARBA" id="ARBA00022989"/>
    </source>
</evidence>
<dbReference type="GO" id="GO:0004169">
    <property type="term" value="F:dolichyl-phosphate-mannose-protein mannosyltransferase activity"/>
    <property type="evidence" value="ECO:0007669"/>
    <property type="project" value="UniProtKB-UniRule"/>
</dbReference>
<feature type="transmembrane region" description="Helical" evidence="15">
    <location>
        <begin position="283"/>
        <end position="304"/>
    </location>
</feature>
<keyword evidence="10 15" id="KW-1133">Transmembrane helix</keyword>
<keyword evidence="5 15" id="KW-0328">Glycosyltransferase</keyword>
<dbReference type="InterPro" id="IPR027005">
    <property type="entry name" value="PMT-like"/>
</dbReference>
<evidence type="ECO:0000256" key="9">
    <source>
        <dbReference type="ARBA" id="ARBA00022824"/>
    </source>
</evidence>
<comment type="function">
    <text evidence="15">Transfers mannose from Dol-P-mannose to Ser or Thr residues on proteins.</text>
</comment>
<keyword evidence="7 15" id="KW-0812">Transmembrane</keyword>
<dbReference type="CDD" id="cd23283">
    <property type="entry name" value="beta-trefoil_MIR_PMT1-like"/>
    <property type="match status" value="1"/>
</dbReference>
<feature type="domain" description="MIR" evidence="17">
    <location>
        <begin position="462"/>
        <end position="518"/>
    </location>
</feature>
<feature type="domain" description="MIR" evidence="17">
    <location>
        <begin position="394"/>
        <end position="453"/>
    </location>
</feature>
<evidence type="ECO:0000313" key="19">
    <source>
        <dbReference type="Proteomes" id="UP001338582"/>
    </source>
</evidence>
<evidence type="ECO:0000256" key="4">
    <source>
        <dbReference type="ARBA" id="ARBA00012839"/>
    </source>
</evidence>
<dbReference type="RefSeq" id="XP_062875806.1">
    <property type="nucleotide sequence ID" value="XM_063019736.1"/>
</dbReference>
<organism evidence="18 19">
    <name type="scientific">Australozyma saopauloensis</name>
    <dbReference type="NCBI Taxonomy" id="291208"/>
    <lineage>
        <taxon>Eukaryota</taxon>
        <taxon>Fungi</taxon>
        <taxon>Dikarya</taxon>
        <taxon>Ascomycota</taxon>
        <taxon>Saccharomycotina</taxon>
        <taxon>Pichiomycetes</taxon>
        <taxon>Metschnikowiaceae</taxon>
        <taxon>Australozyma</taxon>
    </lineage>
</organism>
<dbReference type="Pfam" id="PF16192">
    <property type="entry name" value="PMT_4TMC"/>
    <property type="match status" value="1"/>
</dbReference>
<feature type="transmembrane region" description="Helical" evidence="15">
    <location>
        <begin position="688"/>
        <end position="706"/>
    </location>
</feature>
<keyword evidence="9 15" id="KW-0256">Endoplasmic reticulum</keyword>
<evidence type="ECO:0000256" key="8">
    <source>
        <dbReference type="ARBA" id="ARBA00022737"/>
    </source>
</evidence>
<evidence type="ECO:0000259" key="17">
    <source>
        <dbReference type="PROSITE" id="PS50919"/>
    </source>
</evidence>
<gene>
    <name evidence="18" type="ORF">PUMCH_000660</name>
</gene>
<feature type="transmembrane region" description="Helical" evidence="15">
    <location>
        <begin position="591"/>
        <end position="612"/>
    </location>
</feature>
<keyword evidence="8" id="KW-0677">Repeat</keyword>